<evidence type="ECO:0000313" key="9">
    <source>
        <dbReference type="Proteomes" id="UP000321525"/>
    </source>
</evidence>
<evidence type="ECO:0000313" key="10">
    <source>
        <dbReference type="Proteomes" id="UP000321917"/>
    </source>
</evidence>
<dbReference type="GO" id="GO:0020037">
    <property type="term" value="F:heme binding"/>
    <property type="evidence" value="ECO:0007669"/>
    <property type="project" value="InterPro"/>
</dbReference>
<evidence type="ECO:0000313" key="7">
    <source>
        <dbReference type="EMBL" id="TWX57112.1"/>
    </source>
</evidence>
<keyword evidence="5" id="KW-0732">Signal</keyword>
<evidence type="ECO:0000256" key="1">
    <source>
        <dbReference type="ARBA" id="ARBA00022617"/>
    </source>
</evidence>
<dbReference type="EMBL" id="VOLQ01000038">
    <property type="protein sequence ID" value="TWX63825.1"/>
    <property type="molecule type" value="Genomic_DNA"/>
</dbReference>
<evidence type="ECO:0000259" key="6">
    <source>
        <dbReference type="PROSITE" id="PS51007"/>
    </source>
</evidence>
<evidence type="ECO:0000256" key="2">
    <source>
        <dbReference type="ARBA" id="ARBA00022723"/>
    </source>
</evidence>
<organism evidence="8 10">
    <name type="scientific">Colwellia hornerae</name>
    <dbReference type="NCBI Taxonomy" id="89402"/>
    <lineage>
        <taxon>Bacteria</taxon>
        <taxon>Pseudomonadati</taxon>
        <taxon>Pseudomonadota</taxon>
        <taxon>Gammaproteobacteria</taxon>
        <taxon>Alteromonadales</taxon>
        <taxon>Colwelliaceae</taxon>
        <taxon>Colwellia</taxon>
    </lineage>
</organism>
<proteinExistence type="predicted"/>
<evidence type="ECO:0000256" key="5">
    <source>
        <dbReference type="SAM" id="SignalP"/>
    </source>
</evidence>
<dbReference type="PROSITE" id="PS51257">
    <property type="entry name" value="PROKAR_LIPOPROTEIN"/>
    <property type="match status" value="1"/>
</dbReference>
<dbReference type="InterPro" id="IPR009056">
    <property type="entry name" value="Cyt_c-like_dom"/>
</dbReference>
<comment type="caution">
    <text evidence="8">The sequence shown here is derived from an EMBL/GenBank/DDBJ whole genome shotgun (WGS) entry which is preliminary data.</text>
</comment>
<dbReference type="PROSITE" id="PS51007">
    <property type="entry name" value="CYTC"/>
    <property type="match status" value="1"/>
</dbReference>
<keyword evidence="3 4" id="KW-0408">Iron</keyword>
<dbReference type="EMBL" id="VOLR01000020">
    <property type="protein sequence ID" value="TWX57112.1"/>
    <property type="molecule type" value="Genomic_DNA"/>
</dbReference>
<dbReference type="RefSeq" id="WP_146800136.1">
    <property type="nucleotide sequence ID" value="NZ_VOLP01000019.1"/>
</dbReference>
<dbReference type="Proteomes" id="UP000321917">
    <property type="component" value="Unassembled WGS sequence"/>
</dbReference>
<accession>A0A5C6Q4I0</accession>
<dbReference type="AlphaFoldDB" id="A0A5C6Q4I0"/>
<evidence type="ECO:0000256" key="4">
    <source>
        <dbReference type="PROSITE-ProRule" id="PRU00433"/>
    </source>
</evidence>
<dbReference type="GO" id="GO:0009055">
    <property type="term" value="F:electron transfer activity"/>
    <property type="evidence" value="ECO:0007669"/>
    <property type="project" value="InterPro"/>
</dbReference>
<feature type="signal peptide" evidence="5">
    <location>
        <begin position="1"/>
        <end position="18"/>
    </location>
</feature>
<name>A0A5C6Q4I0_9GAMM</name>
<keyword evidence="1 4" id="KW-0349">Heme</keyword>
<dbReference type="InterPro" id="IPR036909">
    <property type="entry name" value="Cyt_c-like_dom_sf"/>
</dbReference>
<keyword evidence="2 4" id="KW-0479">Metal-binding</keyword>
<sequence length="151" mass="17163">MKYFLLSLFIVMSLTLFSCDEGVDSPRGFSLPKGSIEAGKIVFLKYKCLACHTLKGIEDTSIAKQQTIFIALGGKKTKIVTYAELVTSIINPSHKFSNLELPEFRTPQGESKMKVFNDEMTVTELIDLVSFLQANYSLKPYQQTRYQYYPH</sequence>
<gene>
    <name evidence="7" type="ORF">ESZ26_14245</name>
    <name evidence="8" type="ORF">ESZ27_15690</name>
</gene>
<dbReference type="Gene3D" id="1.10.760.10">
    <property type="entry name" value="Cytochrome c-like domain"/>
    <property type="match status" value="1"/>
</dbReference>
<dbReference type="OrthoDB" id="8480010at2"/>
<dbReference type="GO" id="GO:0046872">
    <property type="term" value="F:metal ion binding"/>
    <property type="evidence" value="ECO:0007669"/>
    <property type="project" value="UniProtKB-KW"/>
</dbReference>
<reference evidence="8 10" key="1">
    <citation type="submission" date="2019-07" db="EMBL/GenBank/DDBJ databases">
        <title>Genomes of sea-ice associated Colwellia species.</title>
        <authorList>
            <person name="Bowman J.P."/>
        </authorList>
    </citation>
    <scope>NUCLEOTIDE SEQUENCE [LARGE SCALE GENOMIC DNA]</scope>
    <source>
        <strain evidence="7 9">ACAM 607</strain>
        <strain evidence="8 10">IC036</strain>
    </source>
</reference>
<dbReference type="SUPFAM" id="SSF46626">
    <property type="entry name" value="Cytochrome c"/>
    <property type="match status" value="1"/>
</dbReference>
<keyword evidence="9" id="KW-1185">Reference proteome</keyword>
<evidence type="ECO:0000313" key="8">
    <source>
        <dbReference type="EMBL" id="TWX63825.1"/>
    </source>
</evidence>
<evidence type="ECO:0000256" key="3">
    <source>
        <dbReference type="ARBA" id="ARBA00023004"/>
    </source>
</evidence>
<protein>
    <submittedName>
        <fullName evidence="8">C-type cytochrome</fullName>
    </submittedName>
</protein>
<feature type="domain" description="Cytochrome c" evidence="6">
    <location>
        <begin position="34"/>
        <end position="136"/>
    </location>
</feature>
<feature type="chain" id="PRO_5022770194" evidence="5">
    <location>
        <begin position="19"/>
        <end position="151"/>
    </location>
</feature>
<dbReference type="Proteomes" id="UP000321525">
    <property type="component" value="Unassembled WGS sequence"/>
</dbReference>